<accession>A0A0G0HS21</accession>
<protein>
    <recommendedName>
        <fullName evidence="6">DUF3048 domain-containing protein</fullName>
    </recommendedName>
</protein>
<organism evidence="4 5">
    <name type="scientific">Candidatus Woesebacteria bacterium GW2011_GWA1_37_8</name>
    <dbReference type="NCBI Taxonomy" id="1618546"/>
    <lineage>
        <taxon>Bacteria</taxon>
        <taxon>Candidatus Woeseibacteriota</taxon>
    </lineage>
</organism>
<feature type="domain" description="DUF3048" evidence="2">
    <location>
        <begin position="79"/>
        <end position="167"/>
    </location>
</feature>
<comment type="caution">
    <text evidence="4">The sequence shown here is derived from an EMBL/GenBank/DDBJ whole genome shotgun (WGS) entry which is preliminary data.</text>
</comment>
<evidence type="ECO:0000259" key="3">
    <source>
        <dbReference type="Pfam" id="PF17479"/>
    </source>
</evidence>
<evidence type="ECO:0000259" key="2">
    <source>
        <dbReference type="Pfam" id="PF11258"/>
    </source>
</evidence>
<feature type="compositionally biased region" description="Basic and acidic residues" evidence="1">
    <location>
        <begin position="44"/>
        <end position="54"/>
    </location>
</feature>
<dbReference type="Proteomes" id="UP000034603">
    <property type="component" value="Unassembled WGS sequence"/>
</dbReference>
<dbReference type="InterPro" id="IPR023158">
    <property type="entry name" value="YerB-like_sf"/>
</dbReference>
<name>A0A0G0HS21_9BACT</name>
<dbReference type="Gene3D" id="3.50.90.10">
    <property type="entry name" value="YerB-like"/>
    <property type="match status" value="1"/>
</dbReference>
<gene>
    <name evidence="4" type="ORF">US62_C0007G0033</name>
</gene>
<sequence length="405" mass="45372">MTPNKKIMTLLTFLGIYFLVSGGSWAIFSYLKKSPGESSSQTTKKVEDSRRKIDTSAPKTEICPINGAMFTKAEREIWEKRRPMTAIIENHADSRPQSGLSRADVVYEAVAEGGITRFLSVFYCGASAEDVKIAPIRSIRVYFINWASEYSKNPVLVHSGGANNICNSCPGEIKPRGDVDPSVDAFKILAKLGWRAPNGNAMDAGTNLGFPAVKRDQYRLGTKSAWEHSFEGYTDKIFEVAEERGFGAKNENGSLWSEDFVKWEFADETPAATPAYTEISFEFWSNKPDYDVVWKYDKGRNAYLRVNGGKDHQDFNTKEQLAVKNLVIEFVKEKGPVDREGHMFYTNVGSGKALVFQNGEVIEATWSKASQFDRTVYKDSAKAEIKFVRGQIWIDAVPDGNKISY</sequence>
<dbReference type="SUPFAM" id="SSF159774">
    <property type="entry name" value="YerB-like"/>
    <property type="match status" value="1"/>
</dbReference>
<dbReference type="Pfam" id="PF11258">
    <property type="entry name" value="DUF3048"/>
    <property type="match status" value="1"/>
</dbReference>
<feature type="region of interest" description="Disordered" evidence="1">
    <location>
        <begin position="34"/>
        <end position="55"/>
    </location>
</feature>
<evidence type="ECO:0000313" key="4">
    <source>
        <dbReference type="EMBL" id="KKQ45958.1"/>
    </source>
</evidence>
<dbReference type="InterPro" id="IPR021416">
    <property type="entry name" value="DUF3048_N"/>
</dbReference>
<proteinExistence type="predicted"/>
<dbReference type="InterPro" id="IPR035328">
    <property type="entry name" value="DUF3048_C"/>
</dbReference>
<reference evidence="4 5" key="1">
    <citation type="journal article" date="2015" name="Nature">
        <title>rRNA introns, odd ribosomes, and small enigmatic genomes across a large radiation of phyla.</title>
        <authorList>
            <person name="Brown C.T."/>
            <person name="Hug L.A."/>
            <person name="Thomas B.C."/>
            <person name="Sharon I."/>
            <person name="Castelle C.J."/>
            <person name="Singh A."/>
            <person name="Wilkins M.J."/>
            <person name="Williams K.H."/>
            <person name="Banfield J.F."/>
        </authorList>
    </citation>
    <scope>NUCLEOTIDE SEQUENCE [LARGE SCALE GENOMIC DNA]</scope>
</reference>
<evidence type="ECO:0008006" key="6">
    <source>
        <dbReference type="Google" id="ProtNLM"/>
    </source>
</evidence>
<evidence type="ECO:0000313" key="5">
    <source>
        <dbReference type="Proteomes" id="UP000034603"/>
    </source>
</evidence>
<evidence type="ECO:0000256" key="1">
    <source>
        <dbReference type="SAM" id="MobiDB-lite"/>
    </source>
</evidence>
<dbReference type="AlphaFoldDB" id="A0A0G0HS21"/>
<dbReference type="Pfam" id="PF17479">
    <property type="entry name" value="DUF3048_C"/>
    <property type="match status" value="1"/>
</dbReference>
<feature type="domain" description="DUF3048" evidence="3">
    <location>
        <begin position="286"/>
        <end position="394"/>
    </location>
</feature>
<dbReference type="EMBL" id="LBTR01000007">
    <property type="protein sequence ID" value="KKQ45958.1"/>
    <property type="molecule type" value="Genomic_DNA"/>
</dbReference>